<dbReference type="AlphaFoldDB" id="A0A0G7ZLM6"/>
<gene>
    <name evidence="5" type="primary">rpmG</name>
    <name evidence="6" type="ORF">HEPPS_02560</name>
</gene>
<dbReference type="Gene3D" id="2.20.28.120">
    <property type="entry name" value="Ribosomal protein L33"/>
    <property type="match status" value="1"/>
</dbReference>
<dbReference type="GO" id="GO:0006412">
    <property type="term" value="P:translation"/>
    <property type="evidence" value="ECO:0007669"/>
    <property type="project" value="UniProtKB-UniRule"/>
</dbReference>
<dbReference type="NCBIfam" id="NF001764">
    <property type="entry name" value="PRK00504.1"/>
    <property type="match status" value="1"/>
</dbReference>
<evidence type="ECO:0000256" key="2">
    <source>
        <dbReference type="ARBA" id="ARBA00022980"/>
    </source>
</evidence>
<dbReference type="GO" id="GO:0003735">
    <property type="term" value="F:structural constituent of ribosome"/>
    <property type="evidence" value="ECO:0007669"/>
    <property type="project" value="InterPro"/>
</dbReference>
<dbReference type="Proteomes" id="UP000242141">
    <property type="component" value="Unassembled WGS sequence"/>
</dbReference>
<dbReference type="HAMAP" id="MF_00294">
    <property type="entry name" value="Ribosomal_bL33"/>
    <property type="match status" value="1"/>
</dbReference>
<keyword evidence="3 5" id="KW-0687">Ribonucleoprotein</keyword>
<keyword evidence="7" id="KW-1185">Reference proteome</keyword>
<name>A0A0G7ZLM6_9MOLU</name>
<evidence type="ECO:0000256" key="1">
    <source>
        <dbReference type="ARBA" id="ARBA00007596"/>
    </source>
</evidence>
<dbReference type="NCBIfam" id="TIGR01023">
    <property type="entry name" value="rpmG_bact"/>
    <property type="match status" value="1"/>
</dbReference>
<dbReference type="GO" id="GO:1990904">
    <property type="term" value="C:ribonucleoprotein complex"/>
    <property type="evidence" value="ECO:0007669"/>
    <property type="project" value="UniProtKB-KW"/>
</dbReference>
<reference evidence="7" key="1">
    <citation type="submission" date="2015-05" db="EMBL/GenBank/DDBJ databases">
        <authorList>
            <person name="Collingro A."/>
        </authorList>
    </citation>
    <scope>NUCLEOTIDE SEQUENCE [LARGE SCALE GENOMIC DNA]</scope>
    <source>
        <strain evidence="7">Ps</strain>
    </source>
</reference>
<evidence type="ECO:0000313" key="6">
    <source>
        <dbReference type="EMBL" id="CRX37052.1"/>
    </source>
</evidence>
<dbReference type="InterPro" id="IPR011332">
    <property type="entry name" value="Ribosomal_zn-bd"/>
</dbReference>
<evidence type="ECO:0000313" key="7">
    <source>
        <dbReference type="Proteomes" id="UP000242141"/>
    </source>
</evidence>
<dbReference type="GO" id="GO:0005840">
    <property type="term" value="C:ribosome"/>
    <property type="evidence" value="ECO:0007669"/>
    <property type="project" value="UniProtKB-KW"/>
</dbReference>
<evidence type="ECO:0000256" key="4">
    <source>
        <dbReference type="ARBA" id="ARBA00035176"/>
    </source>
</evidence>
<dbReference type="EMBL" id="CWGI01000001">
    <property type="protein sequence ID" value="CRX37052.1"/>
    <property type="molecule type" value="Genomic_DNA"/>
</dbReference>
<evidence type="ECO:0000256" key="5">
    <source>
        <dbReference type="HAMAP-Rule" id="MF_00294"/>
    </source>
</evidence>
<keyword evidence="2 5" id="KW-0689">Ribosomal protein</keyword>
<sequence length="53" mass="6144">MKNKKGKNKVTLVCSECFSRNYTVNKSSGINKNLEFNKYCKNCNKVTLHKETK</sequence>
<dbReference type="InterPro" id="IPR001705">
    <property type="entry name" value="Ribosomal_bL33"/>
</dbReference>
<organism evidence="6 7">
    <name type="scientific">Candidatus Hepatoplasma crinochetorum</name>
    <dbReference type="NCBI Taxonomy" id="295596"/>
    <lineage>
        <taxon>Bacteria</taxon>
        <taxon>Bacillati</taxon>
        <taxon>Mycoplasmatota</taxon>
        <taxon>Mollicutes</taxon>
        <taxon>Candidatus Hepatoplasmataceae</taxon>
        <taxon>Candidatus Hepatoplasma</taxon>
    </lineage>
</organism>
<evidence type="ECO:0000256" key="3">
    <source>
        <dbReference type="ARBA" id="ARBA00023274"/>
    </source>
</evidence>
<comment type="similarity">
    <text evidence="1 5">Belongs to the bacterial ribosomal protein bL33 family.</text>
</comment>
<proteinExistence type="inferred from homology"/>
<dbReference type="SUPFAM" id="SSF57829">
    <property type="entry name" value="Zn-binding ribosomal proteins"/>
    <property type="match status" value="1"/>
</dbReference>
<protein>
    <recommendedName>
        <fullName evidence="4 5">Large ribosomal subunit protein bL33</fullName>
    </recommendedName>
</protein>
<dbReference type="InterPro" id="IPR038584">
    <property type="entry name" value="Ribosomal_bL33_sf"/>
</dbReference>
<dbReference type="GO" id="GO:0005737">
    <property type="term" value="C:cytoplasm"/>
    <property type="evidence" value="ECO:0007669"/>
    <property type="project" value="UniProtKB-ARBA"/>
</dbReference>
<accession>A0A0G7ZLM6</accession>
<dbReference type="Pfam" id="PF00471">
    <property type="entry name" value="Ribosomal_L33"/>
    <property type="match status" value="1"/>
</dbReference>